<dbReference type="Proteomes" id="UP000006272">
    <property type="component" value="Unassembled WGS sequence"/>
</dbReference>
<protein>
    <submittedName>
        <fullName evidence="2">Uncharacterized protein</fullName>
    </submittedName>
</protein>
<reference evidence="2 3" key="1">
    <citation type="submission" date="2012-07" db="EMBL/GenBank/DDBJ databases">
        <title>Draft genome sequence of Desulfovibrio magneticus str. Maddingley MBC34 obtained from a metagenomic sequence of a methanogenic enrichment isolated from coal-seam formation water in Victoria, Australia.</title>
        <authorList>
            <person name="Greenfield P."/>
            <person name="Hendry P."/>
            <person name="Li D."/>
            <person name="Rosewarne C.P."/>
            <person name="Tran-Dinh N."/>
            <person name="Elbourne L.D.H."/>
            <person name="Paulsen I.T."/>
            <person name="Midgley D.J."/>
        </authorList>
    </citation>
    <scope>NUCLEOTIDE SEQUENCE [LARGE SCALE GENOMIC DNA]</scope>
    <source>
        <strain evidence="3">Maddingley MBC34</strain>
    </source>
</reference>
<feature type="compositionally biased region" description="Low complexity" evidence="1">
    <location>
        <begin position="100"/>
        <end position="114"/>
    </location>
</feature>
<accession>K6GFZ7</accession>
<evidence type="ECO:0000313" key="3">
    <source>
        <dbReference type="Proteomes" id="UP000006272"/>
    </source>
</evidence>
<sequence>MMGVFGDDAMSWLRRFVAALLMVLALAGCSEDPSGEVERGPAGKTPVVRPEDVHGGGRAAAVLAPDYRQDMKPGVTDPPAAAKAAADPAGRLFAAKPGQPAAAPTTAAPTTAAP</sequence>
<dbReference type="EMBL" id="ALAO01000097">
    <property type="protein sequence ID" value="EKO40009.1"/>
    <property type="molecule type" value="Genomic_DNA"/>
</dbReference>
<organism evidence="2 3">
    <name type="scientific">Solidesulfovibrio magneticus str. Maddingley MBC34</name>
    <dbReference type="NCBI Taxonomy" id="1206767"/>
    <lineage>
        <taxon>Bacteria</taxon>
        <taxon>Pseudomonadati</taxon>
        <taxon>Thermodesulfobacteriota</taxon>
        <taxon>Desulfovibrionia</taxon>
        <taxon>Desulfovibrionales</taxon>
        <taxon>Desulfovibrionaceae</taxon>
        <taxon>Solidesulfovibrio</taxon>
    </lineage>
</organism>
<proteinExistence type="predicted"/>
<comment type="caution">
    <text evidence="2">The sequence shown here is derived from an EMBL/GenBank/DDBJ whole genome shotgun (WGS) entry which is preliminary data.</text>
</comment>
<dbReference type="AlphaFoldDB" id="K6GFZ7"/>
<feature type="non-terminal residue" evidence="2">
    <location>
        <position position="114"/>
    </location>
</feature>
<feature type="region of interest" description="Disordered" evidence="1">
    <location>
        <begin position="31"/>
        <end position="56"/>
    </location>
</feature>
<gene>
    <name evidence="2" type="ORF">B193_1230</name>
</gene>
<evidence type="ECO:0000313" key="2">
    <source>
        <dbReference type="EMBL" id="EKO40009.1"/>
    </source>
</evidence>
<feature type="compositionally biased region" description="Low complexity" evidence="1">
    <location>
        <begin position="77"/>
        <end position="89"/>
    </location>
</feature>
<name>K6GFZ7_9BACT</name>
<feature type="region of interest" description="Disordered" evidence="1">
    <location>
        <begin position="69"/>
        <end position="114"/>
    </location>
</feature>
<evidence type="ECO:0000256" key="1">
    <source>
        <dbReference type="SAM" id="MobiDB-lite"/>
    </source>
</evidence>